<accession>A0ABV7LK42</accession>
<keyword evidence="3" id="KW-1185">Reference proteome</keyword>
<reference evidence="3" key="1">
    <citation type="journal article" date="2019" name="Int. J. Syst. Evol. Microbiol.">
        <title>The Global Catalogue of Microorganisms (GCM) 10K type strain sequencing project: providing services to taxonomists for standard genome sequencing and annotation.</title>
        <authorList>
            <consortium name="The Broad Institute Genomics Platform"/>
            <consortium name="The Broad Institute Genome Sequencing Center for Infectious Disease"/>
            <person name="Wu L."/>
            <person name="Ma J."/>
        </authorList>
    </citation>
    <scope>NUCLEOTIDE SEQUENCE [LARGE SCALE GENOMIC DNA]</scope>
    <source>
        <strain evidence="3">CECT 7698</strain>
    </source>
</reference>
<proteinExistence type="predicted"/>
<name>A0ABV7LK42_9GAMM</name>
<protein>
    <submittedName>
        <fullName evidence="2">Alpha/beta fold hydrolase</fullName>
    </submittedName>
</protein>
<dbReference type="Proteomes" id="UP001595579">
    <property type="component" value="Unassembled WGS sequence"/>
</dbReference>
<gene>
    <name evidence="2" type="ORF">ACFOEV_02845</name>
</gene>
<dbReference type="GO" id="GO:0016787">
    <property type="term" value="F:hydrolase activity"/>
    <property type="evidence" value="ECO:0007669"/>
    <property type="project" value="UniProtKB-KW"/>
</dbReference>
<dbReference type="InterPro" id="IPR050266">
    <property type="entry name" value="AB_hydrolase_sf"/>
</dbReference>
<comment type="caution">
    <text evidence="2">The sequence shown here is derived from an EMBL/GenBank/DDBJ whole genome shotgun (WGS) entry which is preliminary data.</text>
</comment>
<dbReference type="PANTHER" id="PTHR43798:SF24">
    <property type="entry name" value="CIS-3-ALKYL-4-ALKYLOXETAN-2-ONE DECARBOXYLASE"/>
    <property type="match status" value="1"/>
</dbReference>
<dbReference type="InterPro" id="IPR000073">
    <property type="entry name" value="AB_hydrolase_1"/>
</dbReference>
<dbReference type="RefSeq" id="WP_386771405.1">
    <property type="nucleotide sequence ID" value="NZ_JBHRUG010000005.1"/>
</dbReference>
<sequence length="292" mass="33564">MQDHEWLDRSEFPFAPHYLQLAAGRMHYVDEGSGEPVVLLHGNPTWSFLYRHLIKQLRSTHRCIAPDYLGFGLSDKPADWSYKPKDHAANLTRLIETLGLDGITLVMQDWGGPIGLSYALSHPRNVSRLILINTWAWPVNHNVHYIAFSAFMGGPIGRLLIRRGNVFARVLLRQAFGDKTRLSRQAHAHYLHPLDSPKDRKGCLVFPKEILGSSAWLAELWQEISVLRDKPVLLVWGMKDIAFREKELQRWQQTFPHHRVVRLPSVGHFVPEEAPERLSEAVTRFLHEGVDE</sequence>
<feature type="domain" description="AB hydrolase-1" evidence="1">
    <location>
        <begin position="36"/>
        <end position="275"/>
    </location>
</feature>
<dbReference type="PRINTS" id="PR00111">
    <property type="entry name" value="ABHYDROLASE"/>
</dbReference>
<organism evidence="2 3">
    <name type="scientific">Litchfieldella rifensis</name>
    <dbReference type="NCBI Taxonomy" id="762643"/>
    <lineage>
        <taxon>Bacteria</taxon>
        <taxon>Pseudomonadati</taxon>
        <taxon>Pseudomonadota</taxon>
        <taxon>Gammaproteobacteria</taxon>
        <taxon>Oceanospirillales</taxon>
        <taxon>Halomonadaceae</taxon>
        <taxon>Litchfieldella</taxon>
    </lineage>
</organism>
<evidence type="ECO:0000313" key="3">
    <source>
        <dbReference type="Proteomes" id="UP001595579"/>
    </source>
</evidence>
<dbReference type="InterPro" id="IPR000639">
    <property type="entry name" value="Epox_hydrolase-like"/>
</dbReference>
<evidence type="ECO:0000313" key="2">
    <source>
        <dbReference type="EMBL" id="MFC3282546.1"/>
    </source>
</evidence>
<dbReference type="PRINTS" id="PR00412">
    <property type="entry name" value="EPOXHYDRLASE"/>
</dbReference>
<dbReference type="InterPro" id="IPR029058">
    <property type="entry name" value="AB_hydrolase_fold"/>
</dbReference>
<dbReference type="EMBL" id="JBHRUG010000005">
    <property type="protein sequence ID" value="MFC3282546.1"/>
    <property type="molecule type" value="Genomic_DNA"/>
</dbReference>
<keyword evidence="2" id="KW-0378">Hydrolase</keyword>
<dbReference type="Pfam" id="PF00561">
    <property type="entry name" value="Abhydrolase_1"/>
    <property type="match status" value="1"/>
</dbReference>
<dbReference type="SUPFAM" id="SSF53474">
    <property type="entry name" value="alpha/beta-Hydrolases"/>
    <property type="match status" value="1"/>
</dbReference>
<dbReference type="Gene3D" id="3.40.50.1820">
    <property type="entry name" value="alpha/beta hydrolase"/>
    <property type="match status" value="1"/>
</dbReference>
<evidence type="ECO:0000259" key="1">
    <source>
        <dbReference type="Pfam" id="PF00561"/>
    </source>
</evidence>
<dbReference type="PANTHER" id="PTHR43798">
    <property type="entry name" value="MONOACYLGLYCEROL LIPASE"/>
    <property type="match status" value="1"/>
</dbReference>